<organism evidence="2 3">
    <name type="scientific">Oleispira antarctica</name>
    <dbReference type="NCBI Taxonomy" id="188908"/>
    <lineage>
        <taxon>Bacteria</taxon>
        <taxon>Pseudomonadati</taxon>
        <taxon>Pseudomonadota</taxon>
        <taxon>Gammaproteobacteria</taxon>
        <taxon>Oceanospirillales</taxon>
        <taxon>Oceanospirillaceae</taxon>
        <taxon>Oleispira</taxon>
    </lineage>
</organism>
<dbReference type="InterPro" id="IPR050266">
    <property type="entry name" value="AB_hydrolase_sf"/>
</dbReference>
<dbReference type="Pfam" id="PF00561">
    <property type="entry name" value="Abhydrolase_1"/>
    <property type="match status" value="1"/>
</dbReference>
<dbReference type="InterPro" id="IPR000073">
    <property type="entry name" value="AB_hydrolase_1"/>
</dbReference>
<dbReference type="AlphaFoldDB" id="A0A1Y5HRI4"/>
<dbReference type="SUPFAM" id="SSF53474">
    <property type="entry name" value="alpha/beta-Hydrolases"/>
    <property type="match status" value="1"/>
</dbReference>
<gene>
    <name evidence="2" type="ORF">A9R00_08675</name>
</gene>
<dbReference type="PANTHER" id="PTHR43798:SF33">
    <property type="entry name" value="HYDROLASE, PUTATIVE (AFU_ORTHOLOGUE AFUA_2G14860)-RELATED"/>
    <property type="match status" value="1"/>
</dbReference>
<dbReference type="Proteomes" id="UP000227088">
    <property type="component" value="Unassembled WGS sequence"/>
</dbReference>
<proteinExistence type="predicted"/>
<feature type="domain" description="AB hydrolase-1" evidence="1">
    <location>
        <begin position="40"/>
        <end position="156"/>
    </location>
</feature>
<sequence length="301" mass="33545">MSINMTANTAANDKNFNHETIITLPAGQVVLQDWGPKDAPVIVCLHGWLDNLASFYPLAKKLSNDFHLLLIDLPGHGQSAPLPEGGHYYIWHNVELLHQLLQQQKLEKVHFLGHSMGGVIASLFAGSFTEQVESLILLDSLGPMVDSSENSPKQLAKAILDSQRSASPLRIFPSINDALLARKRSSPMMTDDALLPIVERNLNRVEGGYSWATDSRLRQQSKVRLTEDQVKAFFAEIDIPVQLIVAEQGIIPSAWLRQRKAYLSDVQQMNVSGHHHFHAEITGADVSADYIKDFIWANENK</sequence>
<accession>A0A1Y5HRI4</accession>
<dbReference type="PANTHER" id="PTHR43798">
    <property type="entry name" value="MONOACYLGLYCEROL LIPASE"/>
    <property type="match status" value="1"/>
</dbReference>
<evidence type="ECO:0000313" key="3">
    <source>
        <dbReference type="Proteomes" id="UP000227088"/>
    </source>
</evidence>
<reference evidence="3" key="1">
    <citation type="journal article" date="2017" name="Proc. Natl. Acad. Sci. U.S.A.">
        <title>Simulation of Deepwater Horizon oil plume reveals substrate specialization within a complex community of hydrocarbon degraders.</title>
        <authorList>
            <person name="Hu P."/>
            <person name="Dubinsky E.A."/>
            <person name="Probst A.J."/>
            <person name="Wang J."/>
            <person name="Sieber C.M.K."/>
            <person name="Tom L.M."/>
            <person name="Gardinali P."/>
            <person name="Banfield J.F."/>
            <person name="Atlas R.M."/>
            <person name="Andersen G.L."/>
        </authorList>
    </citation>
    <scope>NUCLEOTIDE SEQUENCE [LARGE SCALE GENOMIC DNA]</scope>
</reference>
<name>A0A1Y5HRI4_OLEAN</name>
<dbReference type="PRINTS" id="PR00111">
    <property type="entry name" value="ABHYDROLASE"/>
</dbReference>
<protein>
    <recommendedName>
        <fullName evidence="1">AB hydrolase-1 domain-containing protein</fullName>
    </recommendedName>
</protein>
<dbReference type="Gene3D" id="3.40.50.1820">
    <property type="entry name" value="alpha/beta hydrolase"/>
    <property type="match status" value="1"/>
</dbReference>
<comment type="caution">
    <text evidence="2">The sequence shown here is derived from an EMBL/GenBank/DDBJ whole genome shotgun (WGS) entry which is preliminary data.</text>
</comment>
<dbReference type="EMBL" id="MABE01000494">
    <property type="protein sequence ID" value="OUS39936.1"/>
    <property type="molecule type" value="Genomic_DNA"/>
</dbReference>
<evidence type="ECO:0000259" key="1">
    <source>
        <dbReference type="Pfam" id="PF00561"/>
    </source>
</evidence>
<dbReference type="GO" id="GO:0016020">
    <property type="term" value="C:membrane"/>
    <property type="evidence" value="ECO:0007669"/>
    <property type="project" value="TreeGrafter"/>
</dbReference>
<evidence type="ECO:0000313" key="2">
    <source>
        <dbReference type="EMBL" id="OUS39936.1"/>
    </source>
</evidence>
<dbReference type="InterPro" id="IPR029058">
    <property type="entry name" value="AB_hydrolase_fold"/>
</dbReference>